<dbReference type="InterPro" id="IPR013087">
    <property type="entry name" value="Znf_C2H2_type"/>
</dbReference>
<accession>A0AAV3QPK3</accession>
<dbReference type="PROSITE" id="PS00028">
    <property type="entry name" value="ZINC_FINGER_C2H2_1"/>
    <property type="match status" value="1"/>
</dbReference>
<comment type="caution">
    <text evidence="3">The sequence shown here is derived from an EMBL/GenBank/DDBJ whole genome shotgun (WGS) entry which is preliminary data.</text>
</comment>
<dbReference type="AlphaFoldDB" id="A0AAV3QPK3"/>
<organism evidence="3 4">
    <name type="scientific">Lithospermum erythrorhizon</name>
    <name type="common">Purple gromwell</name>
    <name type="synonym">Lithospermum officinale var. erythrorhizon</name>
    <dbReference type="NCBI Taxonomy" id="34254"/>
    <lineage>
        <taxon>Eukaryota</taxon>
        <taxon>Viridiplantae</taxon>
        <taxon>Streptophyta</taxon>
        <taxon>Embryophyta</taxon>
        <taxon>Tracheophyta</taxon>
        <taxon>Spermatophyta</taxon>
        <taxon>Magnoliopsida</taxon>
        <taxon>eudicotyledons</taxon>
        <taxon>Gunneridae</taxon>
        <taxon>Pentapetalae</taxon>
        <taxon>asterids</taxon>
        <taxon>lamiids</taxon>
        <taxon>Boraginales</taxon>
        <taxon>Boraginaceae</taxon>
        <taxon>Boraginoideae</taxon>
        <taxon>Lithospermeae</taxon>
        <taxon>Lithospermum</taxon>
    </lineage>
</organism>
<keyword evidence="1" id="KW-0479">Metal-binding</keyword>
<dbReference type="SUPFAM" id="SSF57667">
    <property type="entry name" value="beta-beta-alpha zinc fingers"/>
    <property type="match status" value="1"/>
</dbReference>
<dbReference type="PROSITE" id="PS50157">
    <property type="entry name" value="ZINC_FINGER_C2H2_2"/>
    <property type="match status" value="1"/>
</dbReference>
<keyword evidence="4" id="KW-1185">Reference proteome</keyword>
<dbReference type="GO" id="GO:0008270">
    <property type="term" value="F:zinc ion binding"/>
    <property type="evidence" value="ECO:0007669"/>
    <property type="project" value="UniProtKB-KW"/>
</dbReference>
<keyword evidence="1" id="KW-0863">Zinc-finger</keyword>
<sequence length="194" mass="22466">MNHKLHCNHIIMKSHFQLKTNTSNTSISSRDMPIEHHDDRDYKCKYCPKRFYTKQALGGHQNAHTFERSLDKFNRKKGGMNHEGHNSDFYTYHKMYSQDFPNSFIQCPDYLNQMEDGRYHPYPILSTPYSYMGMPMPQGSCFVSSPSNNYLGLQMATPSSDPSIRMHNLGTNSNVGDVNNDQLEETELDLTLKL</sequence>
<feature type="domain" description="C2H2-type" evidence="2">
    <location>
        <begin position="42"/>
        <end position="69"/>
    </location>
</feature>
<evidence type="ECO:0000259" key="2">
    <source>
        <dbReference type="PROSITE" id="PS50157"/>
    </source>
</evidence>
<proteinExistence type="predicted"/>
<evidence type="ECO:0000256" key="1">
    <source>
        <dbReference type="PROSITE-ProRule" id="PRU00042"/>
    </source>
</evidence>
<evidence type="ECO:0000313" key="3">
    <source>
        <dbReference type="EMBL" id="GAA0165967.1"/>
    </source>
</evidence>
<dbReference type="EMBL" id="BAABME010005553">
    <property type="protein sequence ID" value="GAA0165967.1"/>
    <property type="molecule type" value="Genomic_DNA"/>
</dbReference>
<dbReference type="PANTHER" id="PTHR45730:SF8">
    <property type="entry name" value="C2H2-TYPE ZINC FINGER PROTEIN"/>
    <property type="match status" value="1"/>
</dbReference>
<dbReference type="InterPro" id="IPR045320">
    <property type="entry name" value="JAGGED/SL1-like"/>
</dbReference>
<gene>
    <name evidence="3" type="ORF">LIER_21234</name>
</gene>
<dbReference type="Proteomes" id="UP001454036">
    <property type="component" value="Unassembled WGS sequence"/>
</dbReference>
<dbReference type="Gene3D" id="3.30.160.60">
    <property type="entry name" value="Classic Zinc Finger"/>
    <property type="match status" value="1"/>
</dbReference>
<dbReference type="InterPro" id="IPR036236">
    <property type="entry name" value="Znf_C2H2_sf"/>
</dbReference>
<name>A0AAV3QPK3_LITER</name>
<evidence type="ECO:0000313" key="4">
    <source>
        <dbReference type="Proteomes" id="UP001454036"/>
    </source>
</evidence>
<dbReference type="PANTHER" id="PTHR45730">
    <property type="entry name" value="ZINC FINGER PROTEIN JAGGED"/>
    <property type="match status" value="1"/>
</dbReference>
<dbReference type="GO" id="GO:0003700">
    <property type="term" value="F:DNA-binding transcription factor activity"/>
    <property type="evidence" value="ECO:0007669"/>
    <property type="project" value="InterPro"/>
</dbReference>
<keyword evidence="1" id="KW-0862">Zinc</keyword>
<reference evidence="3 4" key="1">
    <citation type="submission" date="2024-01" db="EMBL/GenBank/DDBJ databases">
        <title>The complete chloroplast genome sequence of Lithospermum erythrorhizon: insights into the phylogenetic relationship among Boraginaceae species and the maternal lineages of purple gromwells.</title>
        <authorList>
            <person name="Okada T."/>
            <person name="Watanabe K."/>
        </authorList>
    </citation>
    <scope>NUCLEOTIDE SEQUENCE [LARGE SCALE GENOMIC DNA]</scope>
</reference>
<protein>
    <recommendedName>
        <fullName evidence="2">C2H2-type domain-containing protein</fullName>
    </recommendedName>
</protein>